<comment type="caution">
    <text evidence="3">The sequence shown here is derived from an EMBL/GenBank/DDBJ whole genome shotgun (WGS) entry which is preliminary data.</text>
</comment>
<evidence type="ECO:0000313" key="3">
    <source>
        <dbReference type="EMBL" id="CAG7731643.1"/>
    </source>
</evidence>
<dbReference type="SMART" id="SM00612">
    <property type="entry name" value="Kelch"/>
    <property type="match status" value="5"/>
</dbReference>
<keyword evidence="4" id="KW-1185">Reference proteome</keyword>
<dbReference type="EMBL" id="CAJVCH010216797">
    <property type="protein sequence ID" value="CAG7731643.1"/>
    <property type="molecule type" value="Genomic_DNA"/>
</dbReference>
<evidence type="ECO:0000313" key="4">
    <source>
        <dbReference type="Proteomes" id="UP000708208"/>
    </source>
</evidence>
<dbReference type="InterPro" id="IPR051746">
    <property type="entry name" value="Kelch_domain_containing_8"/>
</dbReference>
<dbReference type="Pfam" id="PF24681">
    <property type="entry name" value="Kelch_KLHDC2_KLHL20_DRC7"/>
    <property type="match status" value="1"/>
</dbReference>
<dbReference type="OrthoDB" id="7940062at2759"/>
<evidence type="ECO:0000256" key="2">
    <source>
        <dbReference type="ARBA" id="ARBA00022737"/>
    </source>
</evidence>
<dbReference type="AlphaFoldDB" id="A0A8J2NYS4"/>
<organism evidence="3 4">
    <name type="scientific">Allacma fusca</name>
    <dbReference type="NCBI Taxonomy" id="39272"/>
    <lineage>
        <taxon>Eukaryota</taxon>
        <taxon>Metazoa</taxon>
        <taxon>Ecdysozoa</taxon>
        <taxon>Arthropoda</taxon>
        <taxon>Hexapoda</taxon>
        <taxon>Collembola</taxon>
        <taxon>Symphypleona</taxon>
        <taxon>Sminthuridae</taxon>
        <taxon>Allacma</taxon>
    </lineage>
</organism>
<proteinExistence type="predicted"/>
<evidence type="ECO:0000256" key="1">
    <source>
        <dbReference type="ARBA" id="ARBA00022441"/>
    </source>
</evidence>
<gene>
    <name evidence="3" type="ORF">AFUS01_LOCUS20219</name>
</gene>
<dbReference type="Proteomes" id="UP000708208">
    <property type="component" value="Unassembled WGS sequence"/>
</dbReference>
<sequence>MSGTNNIVIENPFGEPISTENVQIFLKFSRRCYLSCVSFIQSGLTQTNCIPYLQFGISENCEDLLQVVVPFIWKNAKPLIYQPDFLDLSTNEINYLMKPAFCNAKEVFEHGLLCESLSEMLLAVYAWMNVDPEHRQIEPSVNILDRNEVQPGCSYHECKNRSKRSAEDDVTAIHDPRSVILEIDLTGEHQEIGFAECRILDTRTHAPCGKMYFMSGKGTKILFELDLKKSVVESIVRCPFNSSCSVMVCQTDCLVVMCTSVAAGFQGNHETTPIVWSLSLKEKVWKKGPSMTFPRSQFSCVFGDDALYVLGGMQKRESPCVTVERLCIPSGHILGSWETIAEIPFHRYYSSVGFLNGKIYVVGGQSPYHTSQMYCSNSLYELDLQTKVWTRKATMKRERIGLSIVGFNSCLFAIGGGEISAPWGVHCEVYHPKTNKWSRASSMNKPRRNAGTFIYNGKIHVVGGHPGCPTVEEYDTRTKIWKVLTNYQLPTYANCKSVAFSG</sequence>
<dbReference type="PANTHER" id="PTHR46260:SF3">
    <property type="entry name" value="RING-TYPE DOMAIN-CONTAINING PROTEIN"/>
    <property type="match status" value="1"/>
</dbReference>
<dbReference type="InterPro" id="IPR006652">
    <property type="entry name" value="Kelch_1"/>
</dbReference>
<accession>A0A8J2NYS4</accession>
<evidence type="ECO:0008006" key="5">
    <source>
        <dbReference type="Google" id="ProtNLM"/>
    </source>
</evidence>
<keyword evidence="1" id="KW-0880">Kelch repeat</keyword>
<reference evidence="3" key="1">
    <citation type="submission" date="2021-06" db="EMBL/GenBank/DDBJ databases">
        <authorList>
            <person name="Hodson N. C."/>
            <person name="Mongue J. A."/>
            <person name="Jaron S. K."/>
        </authorList>
    </citation>
    <scope>NUCLEOTIDE SEQUENCE</scope>
</reference>
<keyword evidence="2" id="KW-0677">Repeat</keyword>
<protein>
    <recommendedName>
        <fullName evidence="5">BACK domain-containing protein</fullName>
    </recommendedName>
</protein>
<dbReference type="PANTHER" id="PTHR46260">
    <property type="entry name" value="RING-TYPE DOMAIN-CONTAINING PROTEIN"/>
    <property type="match status" value="1"/>
</dbReference>
<name>A0A8J2NYS4_9HEXA</name>